<evidence type="ECO:0000259" key="1">
    <source>
        <dbReference type="PROSITE" id="PS51186"/>
    </source>
</evidence>
<accession>A0A1V6QJP9</accession>
<dbReference type="PANTHER" id="PTHR13355:SF23">
    <property type="entry name" value="FAMILY N-ACETYLTRANSFERASE, PUTATIVE (AFU_ORTHOLOGUE AFUA_3G00870)-RELATED"/>
    <property type="match status" value="1"/>
</dbReference>
<keyword evidence="3" id="KW-1185">Reference proteome</keyword>
<evidence type="ECO:0000313" key="3">
    <source>
        <dbReference type="Proteomes" id="UP000191672"/>
    </source>
</evidence>
<dbReference type="InterPro" id="IPR016181">
    <property type="entry name" value="Acyl_CoA_acyltransferase"/>
</dbReference>
<dbReference type="STRING" id="416450.A0A1V6QJP9"/>
<dbReference type="PANTHER" id="PTHR13355">
    <property type="entry name" value="GLUCOSAMINE 6-PHOSPHATE N-ACETYLTRANSFERASE"/>
    <property type="match status" value="1"/>
</dbReference>
<dbReference type="GO" id="GO:0008080">
    <property type="term" value="F:N-acetyltransferase activity"/>
    <property type="evidence" value="ECO:0007669"/>
    <property type="project" value="TreeGrafter"/>
</dbReference>
<proteinExistence type="predicted"/>
<comment type="caution">
    <text evidence="2">The sequence shown here is derived from an EMBL/GenBank/DDBJ whole genome shotgun (WGS) entry which is preliminary data.</text>
</comment>
<gene>
    <name evidence="2" type="ORF">PENANT_c002G08140</name>
</gene>
<dbReference type="GO" id="GO:0006048">
    <property type="term" value="P:UDP-N-acetylglucosamine biosynthetic process"/>
    <property type="evidence" value="ECO:0007669"/>
    <property type="project" value="UniProtKB-UniPathway"/>
</dbReference>
<dbReference type="SUPFAM" id="SSF55729">
    <property type="entry name" value="Acyl-CoA N-acyltransferases (Nat)"/>
    <property type="match status" value="1"/>
</dbReference>
<name>A0A1V6QJP9_9EURO</name>
<dbReference type="PROSITE" id="PS51186">
    <property type="entry name" value="GNAT"/>
    <property type="match status" value="1"/>
</dbReference>
<protein>
    <recommendedName>
        <fullName evidence="1">N-acetyltransferase domain-containing protein</fullName>
    </recommendedName>
</protein>
<dbReference type="InterPro" id="IPR000182">
    <property type="entry name" value="GNAT_dom"/>
</dbReference>
<reference evidence="3" key="1">
    <citation type="journal article" date="2017" name="Nat. Microbiol.">
        <title>Global analysis of biosynthetic gene clusters reveals vast potential of secondary metabolite production in Penicillium species.</title>
        <authorList>
            <person name="Nielsen J.C."/>
            <person name="Grijseels S."/>
            <person name="Prigent S."/>
            <person name="Ji B."/>
            <person name="Dainat J."/>
            <person name="Nielsen K.F."/>
            <person name="Frisvad J.C."/>
            <person name="Workman M."/>
            <person name="Nielsen J."/>
        </authorList>
    </citation>
    <scope>NUCLEOTIDE SEQUENCE [LARGE SCALE GENOMIC DNA]</scope>
    <source>
        <strain evidence="3">IBT 31811</strain>
    </source>
</reference>
<dbReference type="Proteomes" id="UP000191672">
    <property type="component" value="Unassembled WGS sequence"/>
</dbReference>
<evidence type="ECO:0000313" key="2">
    <source>
        <dbReference type="EMBL" id="OQD89425.1"/>
    </source>
</evidence>
<dbReference type="CDD" id="cd04301">
    <property type="entry name" value="NAT_SF"/>
    <property type="match status" value="1"/>
</dbReference>
<feature type="domain" description="N-acetyltransferase" evidence="1">
    <location>
        <begin position="13"/>
        <end position="151"/>
    </location>
</feature>
<sequence>MPSLNSRALPSGYVLHDGYPSTPEYLHLRSAAGLSAKTPSQAAAISTGSWYGCYMAFEENGSIPKTVGMGRIIGDGGWYFHIADMAVDPEHQRKGLGDAILKTLVAKIKQDAPADGKPYISLLADGPGRPLYVKNGFVDSAPASLGMILEY</sequence>
<dbReference type="Pfam" id="PF13508">
    <property type="entry name" value="Acetyltransf_7"/>
    <property type="match status" value="1"/>
</dbReference>
<dbReference type="AlphaFoldDB" id="A0A1V6QJP9"/>
<dbReference type="UniPathway" id="UPA00113">
    <property type="reaction ID" value="UER00529"/>
</dbReference>
<dbReference type="InterPro" id="IPR039143">
    <property type="entry name" value="GNPNAT1-like"/>
</dbReference>
<dbReference type="EMBL" id="MDYN01000002">
    <property type="protein sequence ID" value="OQD89425.1"/>
    <property type="molecule type" value="Genomic_DNA"/>
</dbReference>
<organism evidence="2 3">
    <name type="scientific">Penicillium antarcticum</name>
    <dbReference type="NCBI Taxonomy" id="416450"/>
    <lineage>
        <taxon>Eukaryota</taxon>
        <taxon>Fungi</taxon>
        <taxon>Dikarya</taxon>
        <taxon>Ascomycota</taxon>
        <taxon>Pezizomycotina</taxon>
        <taxon>Eurotiomycetes</taxon>
        <taxon>Eurotiomycetidae</taxon>
        <taxon>Eurotiales</taxon>
        <taxon>Aspergillaceae</taxon>
        <taxon>Penicillium</taxon>
    </lineage>
</organism>
<dbReference type="Gene3D" id="3.40.630.30">
    <property type="match status" value="1"/>
</dbReference>